<comment type="caution">
    <text evidence="2">The sequence shown here is derived from an EMBL/GenBank/DDBJ whole genome shotgun (WGS) entry which is preliminary data.</text>
</comment>
<feature type="compositionally biased region" description="Basic and acidic residues" evidence="1">
    <location>
        <begin position="25"/>
        <end position="41"/>
    </location>
</feature>
<keyword evidence="3" id="KW-1185">Reference proteome</keyword>
<feature type="compositionally biased region" description="Acidic residues" evidence="1">
    <location>
        <begin position="58"/>
        <end position="78"/>
    </location>
</feature>
<dbReference type="Proteomes" id="UP001244011">
    <property type="component" value="Unassembled WGS sequence"/>
</dbReference>
<dbReference type="EMBL" id="MU839015">
    <property type="protein sequence ID" value="KAK1765543.1"/>
    <property type="molecule type" value="Genomic_DNA"/>
</dbReference>
<dbReference type="RefSeq" id="XP_060281756.1">
    <property type="nucleotide sequence ID" value="XM_060428472.1"/>
</dbReference>
<dbReference type="AlphaFoldDB" id="A0AAJ0BY43"/>
<evidence type="ECO:0000256" key="1">
    <source>
        <dbReference type="SAM" id="MobiDB-lite"/>
    </source>
</evidence>
<sequence length="140" mass="15339">MESDSDSEEFPDIEDLIKYGPRYDLCQELRAEPRLELRPEPRLQQFIDLTVSSSENGDSNDESEWEGFLDSPGNEDEAPSNSDENPGNEDSGEEASGEEDSGEEDSSEEDSGEEASGEEDSGEEDSGEEDSGEEDCDLAV</sequence>
<name>A0AAJ0BY43_9PEZI</name>
<accession>A0AAJ0BY43</accession>
<feature type="compositionally biased region" description="Acidic residues" evidence="1">
    <location>
        <begin position="1"/>
        <end position="14"/>
    </location>
</feature>
<dbReference type="GeneID" id="85311659"/>
<reference evidence="2" key="1">
    <citation type="submission" date="2023-06" db="EMBL/GenBank/DDBJ databases">
        <title>Genome-scale phylogeny and comparative genomics of the fungal order Sordariales.</title>
        <authorList>
            <consortium name="Lawrence Berkeley National Laboratory"/>
            <person name="Hensen N."/>
            <person name="Bonometti L."/>
            <person name="Westerberg I."/>
            <person name="Brannstrom I.O."/>
            <person name="Guillou S."/>
            <person name="Cros-Aarteil S."/>
            <person name="Calhoun S."/>
            <person name="Haridas S."/>
            <person name="Kuo A."/>
            <person name="Mondo S."/>
            <person name="Pangilinan J."/>
            <person name="Riley R."/>
            <person name="Labutti K."/>
            <person name="Andreopoulos B."/>
            <person name="Lipzen A."/>
            <person name="Chen C."/>
            <person name="Yanf M."/>
            <person name="Daum C."/>
            <person name="Ng V."/>
            <person name="Clum A."/>
            <person name="Steindorff A."/>
            <person name="Ohm R."/>
            <person name="Martin F."/>
            <person name="Silar P."/>
            <person name="Natvig D."/>
            <person name="Lalanne C."/>
            <person name="Gautier V."/>
            <person name="Ament-Velasquez S.L."/>
            <person name="Kruys A."/>
            <person name="Hutchinson M.I."/>
            <person name="Powell A.J."/>
            <person name="Barry K."/>
            <person name="Miller A.N."/>
            <person name="Grigoriev I.V."/>
            <person name="Debuchy R."/>
            <person name="Gladieux P."/>
            <person name="Thoren M.H."/>
            <person name="Johannesson H."/>
        </authorList>
    </citation>
    <scope>NUCLEOTIDE SEQUENCE</scope>
    <source>
        <strain evidence="2">8032-3</strain>
    </source>
</reference>
<organism evidence="2 3">
    <name type="scientific">Phialemonium atrogriseum</name>
    <dbReference type="NCBI Taxonomy" id="1093897"/>
    <lineage>
        <taxon>Eukaryota</taxon>
        <taxon>Fungi</taxon>
        <taxon>Dikarya</taxon>
        <taxon>Ascomycota</taxon>
        <taxon>Pezizomycotina</taxon>
        <taxon>Sordariomycetes</taxon>
        <taxon>Sordariomycetidae</taxon>
        <taxon>Cephalothecales</taxon>
        <taxon>Cephalothecaceae</taxon>
        <taxon>Phialemonium</taxon>
    </lineage>
</organism>
<feature type="compositionally biased region" description="Acidic residues" evidence="1">
    <location>
        <begin position="86"/>
        <end position="140"/>
    </location>
</feature>
<evidence type="ECO:0000313" key="3">
    <source>
        <dbReference type="Proteomes" id="UP001244011"/>
    </source>
</evidence>
<proteinExistence type="predicted"/>
<evidence type="ECO:0000313" key="2">
    <source>
        <dbReference type="EMBL" id="KAK1765543.1"/>
    </source>
</evidence>
<feature type="region of interest" description="Disordered" evidence="1">
    <location>
        <begin position="1"/>
        <end position="140"/>
    </location>
</feature>
<protein>
    <submittedName>
        <fullName evidence="2">Uncharacterized protein</fullName>
    </submittedName>
</protein>
<gene>
    <name evidence="2" type="ORF">QBC33DRAFT_544621</name>
</gene>